<organism evidence="2 3">
    <name type="scientific">Agromyces cerinus subsp. cerinus</name>
    <dbReference type="NCBI Taxonomy" id="232089"/>
    <lineage>
        <taxon>Bacteria</taxon>
        <taxon>Bacillati</taxon>
        <taxon>Actinomycetota</taxon>
        <taxon>Actinomycetes</taxon>
        <taxon>Micrococcales</taxon>
        <taxon>Microbacteriaceae</taxon>
        <taxon>Agromyces</taxon>
    </lineage>
</organism>
<proteinExistence type="predicted"/>
<reference evidence="3" key="1">
    <citation type="submission" date="2016-11" db="EMBL/GenBank/DDBJ databases">
        <authorList>
            <person name="Varghese N."/>
            <person name="Submissions S."/>
        </authorList>
    </citation>
    <scope>NUCLEOTIDE SEQUENCE [LARGE SCALE GENOMIC DNA]</scope>
    <source>
        <strain evidence="3">DSM 8595</strain>
    </source>
</reference>
<name>A0A1N6DPL0_9MICO</name>
<dbReference type="Proteomes" id="UP000184699">
    <property type="component" value="Unassembled WGS sequence"/>
</dbReference>
<keyword evidence="3" id="KW-1185">Reference proteome</keyword>
<dbReference type="EMBL" id="FSRJ01000001">
    <property type="protein sequence ID" value="SIN72749.1"/>
    <property type="molecule type" value="Genomic_DNA"/>
</dbReference>
<gene>
    <name evidence="2" type="ORF">SAMN05443544_0568</name>
</gene>
<evidence type="ECO:0000256" key="1">
    <source>
        <dbReference type="SAM" id="MobiDB-lite"/>
    </source>
</evidence>
<evidence type="ECO:0000313" key="3">
    <source>
        <dbReference type="Proteomes" id="UP000184699"/>
    </source>
</evidence>
<evidence type="ECO:0000313" key="2">
    <source>
        <dbReference type="EMBL" id="SIN72749.1"/>
    </source>
</evidence>
<dbReference type="STRING" id="232089.SAMN05443544_0568"/>
<feature type="compositionally biased region" description="Polar residues" evidence="1">
    <location>
        <begin position="101"/>
        <end position="116"/>
    </location>
</feature>
<protein>
    <submittedName>
        <fullName evidence="2">5-methylcytosine-specific restriction enzyme A</fullName>
    </submittedName>
</protein>
<sequence length="116" mass="12823">MRVCSQAGCPTLYDTPHSRCPTHRAIADRARGTATDRGYASRGHKNFRNQTLTRDPICTLCGVRESTVADHYPISRRDLIEFSMDPNDPAHGRGLCKPCHDSSTAENQPGGWNTPN</sequence>
<feature type="region of interest" description="Disordered" evidence="1">
    <location>
        <begin position="93"/>
        <end position="116"/>
    </location>
</feature>
<dbReference type="AlphaFoldDB" id="A0A1N6DPL0"/>
<accession>A0A1N6DPL0</accession>